<keyword evidence="4" id="KW-1185">Reference proteome</keyword>
<name>A0A1G8MTL4_9NOCA</name>
<evidence type="ECO:0000313" key="4">
    <source>
        <dbReference type="Proteomes" id="UP000183263"/>
    </source>
</evidence>
<sequence length="190" mass="18615">MTGMTIKRALGAVATVGALGAVPLVLGTGTASAQGGHDWSGVAQCESGGNWSTNTGNGYYGGLQFSQSTWEAYGGSGSAHNASQSEQIRVAENVLAGQGAGAWPTCGQYLTGGSTPGAGGYTDASAGYSAPAETVEQAAPVAPGSGAGNYIVRAGDTLSAIAAAHGVAFENLAAQVADVDLIYVGQSLNV</sequence>
<dbReference type="SMART" id="SM00257">
    <property type="entry name" value="LysM"/>
    <property type="match status" value="1"/>
</dbReference>
<dbReference type="OrthoDB" id="1404170at2"/>
<dbReference type="Pfam" id="PF06737">
    <property type="entry name" value="Transglycosylas"/>
    <property type="match status" value="1"/>
</dbReference>
<reference evidence="3 4" key="1">
    <citation type="submission" date="2016-10" db="EMBL/GenBank/DDBJ databases">
        <authorList>
            <person name="de Groot N.N."/>
        </authorList>
    </citation>
    <scope>NUCLEOTIDE SEQUENCE [LARGE SCALE GENOMIC DNA]</scope>
    <source>
        <strain evidence="3 4">DSM 44892</strain>
    </source>
</reference>
<dbReference type="Gene3D" id="1.10.530.10">
    <property type="match status" value="1"/>
</dbReference>
<gene>
    <name evidence="3" type="ORF">SAMN05444695_11070</name>
</gene>
<dbReference type="InterPro" id="IPR023346">
    <property type="entry name" value="Lysozyme-like_dom_sf"/>
</dbReference>
<organism evidence="3 4">
    <name type="scientific">Rhodococcus triatomae</name>
    <dbReference type="NCBI Taxonomy" id="300028"/>
    <lineage>
        <taxon>Bacteria</taxon>
        <taxon>Bacillati</taxon>
        <taxon>Actinomycetota</taxon>
        <taxon>Actinomycetes</taxon>
        <taxon>Mycobacteriales</taxon>
        <taxon>Nocardiaceae</taxon>
        <taxon>Rhodococcus</taxon>
    </lineage>
</organism>
<comment type="similarity">
    <text evidence="1">Belongs to the transglycosylase family. Rpf subfamily.</text>
</comment>
<dbReference type="Pfam" id="PF01476">
    <property type="entry name" value="LysM"/>
    <property type="match status" value="1"/>
</dbReference>
<proteinExistence type="inferred from homology"/>
<dbReference type="InterPro" id="IPR010618">
    <property type="entry name" value="RPF"/>
</dbReference>
<accession>A0A1G8MTL4</accession>
<evidence type="ECO:0000313" key="3">
    <source>
        <dbReference type="EMBL" id="SDI71282.1"/>
    </source>
</evidence>
<dbReference type="AlphaFoldDB" id="A0A1G8MTL4"/>
<dbReference type="InterPro" id="IPR036779">
    <property type="entry name" value="LysM_dom_sf"/>
</dbReference>
<dbReference type="CDD" id="cd00118">
    <property type="entry name" value="LysM"/>
    <property type="match status" value="1"/>
</dbReference>
<dbReference type="InterPro" id="IPR018392">
    <property type="entry name" value="LysM"/>
</dbReference>
<evidence type="ECO:0000256" key="2">
    <source>
        <dbReference type="ARBA" id="ARBA00022801"/>
    </source>
</evidence>
<dbReference type="GO" id="GO:0016787">
    <property type="term" value="F:hydrolase activity"/>
    <property type="evidence" value="ECO:0007669"/>
    <property type="project" value="UniProtKB-KW"/>
</dbReference>
<keyword evidence="2" id="KW-0378">Hydrolase</keyword>
<dbReference type="Proteomes" id="UP000183263">
    <property type="component" value="Unassembled WGS sequence"/>
</dbReference>
<dbReference type="SUPFAM" id="SSF54106">
    <property type="entry name" value="LysM domain"/>
    <property type="match status" value="1"/>
</dbReference>
<dbReference type="RefSeq" id="WP_072738674.1">
    <property type="nucleotide sequence ID" value="NZ_CP048813.1"/>
</dbReference>
<protein>
    <submittedName>
        <fullName evidence="3">LysM domain-containing protein</fullName>
    </submittedName>
</protein>
<dbReference type="SUPFAM" id="SSF53955">
    <property type="entry name" value="Lysozyme-like"/>
    <property type="match status" value="1"/>
</dbReference>
<dbReference type="EMBL" id="FNDN01000010">
    <property type="protein sequence ID" value="SDI71282.1"/>
    <property type="molecule type" value="Genomic_DNA"/>
</dbReference>
<evidence type="ECO:0000256" key="1">
    <source>
        <dbReference type="ARBA" id="ARBA00010830"/>
    </source>
</evidence>
<dbReference type="Gene3D" id="3.10.350.10">
    <property type="entry name" value="LysM domain"/>
    <property type="match status" value="1"/>
</dbReference>
<dbReference type="CDD" id="cd13925">
    <property type="entry name" value="RPF"/>
    <property type="match status" value="1"/>
</dbReference>